<feature type="transmembrane region" description="Helical" evidence="1">
    <location>
        <begin position="37"/>
        <end position="61"/>
    </location>
</feature>
<accession>A0A150M914</accession>
<keyword evidence="1" id="KW-0812">Transmembrane</keyword>
<proteinExistence type="predicted"/>
<gene>
    <name evidence="2" type="ORF">B4110_3886</name>
</gene>
<sequence length="67" mass="7618">MRRMRVHVFAEVALHWLNESVHRIFGESVLGSQVGKLAIFFFGGLLLSKVLIAGIMLEFFVPLQTFL</sequence>
<comment type="caution">
    <text evidence="2">The sequence shown here is derived from an EMBL/GenBank/DDBJ whole genome shotgun (WGS) entry which is preliminary data.</text>
</comment>
<keyword evidence="1" id="KW-0472">Membrane</keyword>
<reference evidence="2 3" key="1">
    <citation type="submission" date="2016-01" db="EMBL/GenBank/DDBJ databases">
        <title>Draft Genome Sequences of Seven Thermophilic Sporeformers Isolated from Foods.</title>
        <authorList>
            <person name="Berendsen E.M."/>
            <person name="Wells-Bennik M.H."/>
            <person name="Krawcyk A.O."/>
            <person name="De Jong A."/>
            <person name="Holsappel S."/>
            <person name="Eijlander R.T."/>
            <person name="Kuipers O.P."/>
        </authorList>
    </citation>
    <scope>NUCLEOTIDE SEQUENCE [LARGE SCALE GENOMIC DNA]</scope>
    <source>
        <strain evidence="2 3">B4110</strain>
    </source>
</reference>
<protein>
    <submittedName>
        <fullName evidence="2">Uncharacterized protein</fullName>
    </submittedName>
</protein>
<name>A0A150M914_9BACL</name>
<organism evidence="2 3">
    <name type="scientific">Parageobacillus toebii</name>
    <dbReference type="NCBI Taxonomy" id="153151"/>
    <lineage>
        <taxon>Bacteria</taxon>
        <taxon>Bacillati</taxon>
        <taxon>Bacillota</taxon>
        <taxon>Bacilli</taxon>
        <taxon>Bacillales</taxon>
        <taxon>Anoxybacillaceae</taxon>
        <taxon>Parageobacillus</taxon>
    </lineage>
</organism>
<dbReference type="AlphaFoldDB" id="A0A150M914"/>
<evidence type="ECO:0000256" key="1">
    <source>
        <dbReference type="SAM" id="Phobius"/>
    </source>
</evidence>
<keyword evidence="1" id="KW-1133">Transmembrane helix</keyword>
<dbReference type="EMBL" id="LQYW01000197">
    <property type="protein sequence ID" value="KYD20916.1"/>
    <property type="molecule type" value="Genomic_DNA"/>
</dbReference>
<evidence type="ECO:0000313" key="2">
    <source>
        <dbReference type="EMBL" id="KYD20916.1"/>
    </source>
</evidence>
<evidence type="ECO:0000313" key="3">
    <source>
        <dbReference type="Proteomes" id="UP000075324"/>
    </source>
</evidence>
<dbReference type="Proteomes" id="UP000075324">
    <property type="component" value="Unassembled WGS sequence"/>
</dbReference>